<dbReference type="RefSeq" id="XP_020042591.1">
    <property type="nucleotide sequence ID" value="XM_020187002.1"/>
</dbReference>
<dbReference type="Ensembl" id="ENSCCNT00000021634.1">
    <property type="protein sequence ID" value="ENSCCNP00000016607.1"/>
    <property type="gene ID" value="ENSCCNG00000016919.1"/>
</dbReference>
<accession>A0A8B7WG46</accession>
<dbReference type="Gene3D" id="3.20.20.80">
    <property type="entry name" value="Glycosidases"/>
    <property type="match status" value="1"/>
</dbReference>
<evidence type="ECO:0000256" key="1">
    <source>
        <dbReference type="SAM" id="MobiDB-lite"/>
    </source>
</evidence>
<reference evidence="3" key="2">
    <citation type="submission" date="2025-04" db="UniProtKB">
        <authorList>
            <consortium name="RefSeq"/>
        </authorList>
    </citation>
    <scope>IDENTIFICATION</scope>
    <source>
        <tissue evidence="3">Leukocyte</tissue>
    </source>
</reference>
<reference evidence="2" key="1">
    <citation type="submission" date="2023-09" db="UniProtKB">
        <authorList>
            <consortium name="Ensembl"/>
        </authorList>
    </citation>
    <scope>IDENTIFICATION</scope>
</reference>
<dbReference type="AlphaFoldDB" id="A0A8B7WG46"/>
<feature type="region of interest" description="Disordered" evidence="1">
    <location>
        <begin position="98"/>
        <end position="117"/>
    </location>
</feature>
<name>A0A8B7WG46_CASCN</name>
<gene>
    <name evidence="2 3" type="primary">LOC109701449</name>
</gene>
<protein>
    <submittedName>
        <fullName evidence="3">Oviduct-specific glycoprotein-like</fullName>
    </submittedName>
</protein>
<organism evidence="3">
    <name type="scientific">Castor canadensis</name>
    <name type="common">American beaver</name>
    <dbReference type="NCBI Taxonomy" id="51338"/>
    <lineage>
        <taxon>Eukaryota</taxon>
        <taxon>Metazoa</taxon>
        <taxon>Chordata</taxon>
        <taxon>Craniata</taxon>
        <taxon>Vertebrata</taxon>
        <taxon>Euteleostomi</taxon>
        <taxon>Mammalia</taxon>
        <taxon>Eutheria</taxon>
        <taxon>Euarchontoglires</taxon>
        <taxon>Glires</taxon>
        <taxon>Rodentia</taxon>
        <taxon>Castorimorpha</taxon>
        <taxon>Castoridae</taxon>
        <taxon>Castor</taxon>
    </lineage>
</organism>
<proteinExistence type="predicted"/>
<evidence type="ECO:0000313" key="2">
    <source>
        <dbReference type="Ensembl" id="ENSCCNP00000016607.1"/>
    </source>
</evidence>
<dbReference type="KEGG" id="ccan:109701449"/>
<dbReference type="OrthoDB" id="76388at2759"/>
<evidence type="ECO:0000313" key="3">
    <source>
        <dbReference type="RefSeq" id="XP_020042591.1"/>
    </source>
</evidence>
<sequence length="222" mass="23789">MLWTLDMDDVKGTFCGAGPFPLVYTLNDLLVQAEFSSTPLPQFWFSCAMNSSIPGSGKLTVTKALTTDVKILPPGGEAMATEVQGKYENVTAVPSGGILTPGKETSSLGKHPVTKAPGAKHITSVDHLSVTTAGTVVAPVHIQTETPVKKSVTTVSPQPVTSRGMTVAIVHLQKTSRKMIVAPRRKTMTLQKVTVPSRKMSVTPDEQNMTLQRENLTFEGED</sequence>